<proteinExistence type="predicted"/>
<dbReference type="Proteomes" id="UP000887013">
    <property type="component" value="Unassembled WGS sequence"/>
</dbReference>
<evidence type="ECO:0000313" key="1">
    <source>
        <dbReference type="EMBL" id="GFT95403.1"/>
    </source>
</evidence>
<keyword evidence="2" id="KW-1185">Reference proteome</keyword>
<organism evidence="1 2">
    <name type="scientific">Nephila pilipes</name>
    <name type="common">Giant wood spider</name>
    <name type="synonym">Nephila maculata</name>
    <dbReference type="NCBI Taxonomy" id="299642"/>
    <lineage>
        <taxon>Eukaryota</taxon>
        <taxon>Metazoa</taxon>
        <taxon>Ecdysozoa</taxon>
        <taxon>Arthropoda</taxon>
        <taxon>Chelicerata</taxon>
        <taxon>Arachnida</taxon>
        <taxon>Araneae</taxon>
        <taxon>Araneomorphae</taxon>
        <taxon>Entelegynae</taxon>
        <taxon>Araneoidea</taxon>
        <taxon>Nephilidae</taxon>
        <taxon>Nephila</taxon>
    </lineage>
</organism>
<dbReference type="EMBL" id="BMAW01075159">
    <property type="protein sequence ID" value="GFT95403.1"/>
    <property type="molecule type" value="Genomic_DNA"/>
</dbReference>
<comment type="caution">
    <text evidence="1">The sequence shown here is derived from an EMBL/GenBank/DDBJ whole genome shotgun (WGS) entry which is preliminary data.</text>
</comment>
<protein>
    <submittedName>
        <fullName evidence="1">Uncharacterized protein</fullName>
    </submittedName>
</protein>
<dbReference type="AlphaFoldDB" id="A0A8X6Q171"/>
<gene>
    <name evidence="1" type="ORF">NPIL_52601</name>
</gene>
<accession>A0A8X6Q171</accession>
<name>A0A8X6Q171_NEPPI</name>
<evidence type="ECO:0000313" key="2">
    <source>
        <dbReference type="Proteomes" id="UP000887013"/>
    </source>
</evidence>
<sequence length="148" mass="16523">MQPPAITLHMCVLIYALKRGITHAYNAAKQRTRRKKNCVSKAVNYGPHEQARKRQYNLASPETGCAPVVKQANGQKSREKPCGSNGCAAGAAQDNSIISRQEKMRDLLQEKSGMLAQEFNQSLNLKWGSEHSVTGLEQFYSFEQNKLL</sequence>
<reference evidence="1" key="1">
    <citation type="submission" date="2020-08" db="EMBL/GenBank/DDBJ databases">
        <title>Multicomponent nature underlies the extraordinary mechanical properties of spider dragline silk.</title>
        <authorList>
            <person name="Kono N."/>
            <person name="Nakamura H."/>
            <person name="Mori M."/>
            <person name="Yoshida Y."/>
            <person name="Ohtoshi R."/>
            <person name="Malay A.D."/>
            <person name="Moran D.A.P."/>
            <person name="Tomita M."/>
            <person name="Numata K."/>
            <person name="Arakawa K."/>
        </authorList>
    </citation>
    <scope>NUCLEOTIDE SEQUENCE</scope>
</reference>